<feature type="binding site" description="covalent" evidence="10">
    <location>
        <position position="322"/>
    </location>
    <ligand>
        <name>heme</name>
        <dbReference type="ChEBI" id="CHEBI:30413"/>
        <label>4</label>
    </ligand>
</feature>
<dbReference type="Gene3D" id="1.10.468.10">
    <property type="entry name" value="Photosynthetic Reaction Center, subunit C, domain 2"/>
    <property type="match status" value="2"/>
</dbReference>
<keyword evidence="6 9" id="KW-0479">Metal-binding</keyword>
<reference evidence="13 14" key="2">
    <citation type="submission" date="2019-09" db="EMBL/GenBank/DDBJ databases">
        <authorList>
            <person name="Jin C."/>
        </authorList>
    </citation>
    <scope>NUCLEOTIDE SEQUENCE [LARGE SCALE GENOMIC DNA]</scope>
    <source>
        <strain evidence="13 14">BN140002</strain>
    </source>
</reference>
<feature type="binding site" description="covalent" evidence="10">
    <location>
        <position position="117"/>
    </location>
    <ligand>
        <name>heme</name>
        <dbReference type="ChEBI" id="CHEBI:30413"/>
        <label>1</label>
    </ligand>
</feature>
<evidence type="ECO:0000256" key="3">
    <source>
        <dbReference type="ARBA" id="ARBA00022448"/>
    </source>
</evidence>
<organism evidence="13 14">
    <name type="scientific">Salinarimonas soli</name>
    <dbReference type="NCBI Taxonomy" id="1638099"/>
    <lineage>
        <taxon>Bacteria</taxon>
        <taxon>Pseudomonadati</taxon>
        <taxon>Pseudomonadota</taxon>
        <taxon>Alphaproteobacteria</taxon>
        <taxon>Hyphomicrobiales</taxon>
        <taxon>Salinarimonadaceae</taxon>
        <taxon>Salinarimonas</taxon>
    </lineage>
</organism>
<dbReference type="PIRSF" id="PIRSF000017">
    <property type="entry name" value="RC_cytochrome"/>
    <property type="match status" value="1"/>
</dbReference>
<dbReference type="InterPro" id="IPR023119">
    <property type="entry name" value="Multihaem_cyt_PRC_cyt_su-like"/>
</dbReference>
<keyword evidence="3 9" id="KW-0813">Transport</keyword>
<feature type="binding site" description="covalent" evidence="10">
    <location>
        <position position="259"/>
    </location>
    <ligand>
        <name>heme</name>
        <dbReference type="ChEBI" id="CHEBI:30413"/>
        <label>3</label>
    </ligand>
</feature>
<dbReference type="Proteomes" id="UP000323142">
    <property type="component" value="Unassembled WGS sequence"/>
</dbReference>
<feature type="binding site" description="axial binding residue" evidence="11">
    <location>
        <position position="118"/>
    </location>
    <ligand>
        <name>heme</name>
        <dbReference type="ChEBI" id="CHEBI:30413"/>
        <label>1</label>
    </ligand>
    <ligandPart>
        <name>Fe</name>
        <dbReference type="ChEBI" id="CHEBI:18248"/>
    </ligandPart>
</feature>
<dbReference type="InterPro" id="IPR036280">
    <property type="entry name" value="Multihaem_cyt_sf"/>
</dbReference>
<feature type="binding site" description="covalent" evidence="10">
    <location>
        <position position="319"/>
    </location>
    <ligand>
        <name>heme</name>
        <dbReference type="ChEBI" id="CHEBI:30413"/>
        <label>4</label>
    </ligand>
</feature>
<protein>
    <recommendedName>
        <fullName evidence="2 9">Photosynthetic reaction center cytochrome c subunit</fullName>
    </recommendedName>
</protein>
<feature type="binding site" description="axial binding residue" evidence="11">
    <location>
        <position position="164"/>
    </location>
    <ligand>
        <name>heme</name>
        <dbReference type="ChEBI" id="CHEBI:30413"/>
        <label>2</label>
    </ligand>
    <ligandPart>
        <name>Fe</name>
        <dbReference type="ChEBI" id="CHEBI:18248"/>
    </ligandPart>
</feature>
<evidence type="ECO:0000256" key="2">
    <source>
        <dbReference type="ARBA" id="ARBA00015978"/>
    </source>
</evidence>
<dbReference type="NCBIfam" id="NF040706">
    <property type="entry name" value="photo_cyt_PufC"/>
    <property type="match status" value="1"/>
</dbReference>
<evidence type="ECO:0000256" key="9">
    <source>
        <dbReference type="PIRNR" id="PIRNR000017"/>
    </source>
</evidence>
<dbReference type="GO" id="GO:0030077">
    <property type="term" value="C:plasma membrane light-harvesting complex"/>
    <property type="evidence" value="ECO:0007669"/>
    <property type="project" value="InterPro"/>
</dbReference>
<keyword evidence="9" id="KW-0674">Reaction center</keyword>
<sequence>MSEGRKNVQFWLMIGGAAAAVAGVGLAFTFQSPRTVSVQEGYRGIAMEQVYHRVAVANVAASNKVPEAQPAVDPAGVPSKEAYQNVQVLGDVDANEFIRVMTAMTEWVAPEQGCTYCHAEGEELSSDKLYTKRVARRMLQMTQHINADWKPHVGGTGVTCYTCHRGQPVPQNIWFAPPQDPNGPRMVGNDAGQNQPAKAAGLASLPYDPFSPYLAGDPANIRVISKAALPDRTNPADIKQAEHTYSLMLHMSNSLGVNCTFCHNSRAFFDWNQSPPQRTTSWYGIRMVRDLTVNYLAPLRPEFPHERLGPMGDSAKANCATCHQGANKPLLGVSMLKDYPVLAGPTAGDRRTGEE</sequence>
<dbReference type="OrthoDB" id="9813732at2"/>
<dbReference type="GO" id="GO:0009055">
    <property type="term" value="F:electron transfer activity"/>
    <property type="evidence" value="ECO:0007669"/>
    <property type="project" value="InterPro"/>
</dbReference>
<evidence type="ECO:0000256" key="4">
    <source>
        <dbReference type="ARBA" id="ARBA00022531"/>
    </source>
</evidence>
<keyword evidence="14" id="KW-1185">Reference proteome</keyword>
<keyword evidence="5 9" id="KW-0349">Heme</keyword>
<feature type="transmembrane region" description="Helical" evidence="12">
    <location>
        <begin position="12"/>
        <end position="30"/>
    </location>
</feature>
<evidence type="ECO:0000256" key="6">
    <source>
        <dbReference type="ARBA" id="ARBA00022723"/>
    </source>
</evidence>
<evidence type="ECO:0000256" key="5">
    <source>
        <dbReference type="ARBA" id="ARBA00022617"/>
    </source>
</evidence>
<dbReference type="AlphaFoldDB" id="A0A5B2VGN3"/>
<evidence type="ECO:0000256" key="10">
    <source>
        <dbReference type="PIRSR" id="PIRSR000017-1"/>
    </source>
</evidence>
<accession>A0A5B2VGN3</accession>
<keyword evidence="12" id="KW-1133">Transmembrane helix</keyword>
<dbReference type="InterPro" id="IPR003158">
    <property type="entry name" value="Photosyn_RC_cyt_c-su"/>
</dbReference>
<dbReference type="RefSeq" id="WP_149816406.1">
    <property type="nucleotide sequence ID" value="NZ_VUOA01000016.1"/>
</dbReference>
<evidence type="ECO:0000313" key="13">
    <source>
        <dbReference type="EMBL" id="KAA2238075.1"/>
    </source>
</evidence>
<reference evidence="13 14" key="1">
    <citation type="submission" date="2019-09" db="EMBL/GenBank/DDBJ databases">
        <title>Salinarimonas rosea gen. nov., sp. nov., a new member of the a-2 subgroup of the Proteobacteria.</title>
        <authorList>
            <person name="Liu J."/>
        </authorList>
    </citation>
    <scope>NUCLEOTIDE SEQUENCE [LARGE SCALE GENOMIC DNA]</scope>
    <source>
        <strain evidence="13 14">BN140002</strain>
    </source>
</reference>
<evidence type="ECO:0000256" key="7">
    <source>
        <dbReference type="ARBA" id="ARBA00022982"/>
    </source>
</evidence>
<keyword evidence="8 9" id="KW-0408">Iron</keyword>
<evidence type="ECO:0000256" key="12">
    <source>
        <dbReference type="SAM" id="Phobius"/>
    </source>
</evidence>
<gene>
    <name evidence="13" type="ORF">F0L46_07350</name>
</gene>
<feature type="binding site" description="covalent" evidence="10">
    <location>
        <position position="160"/>
    </location>
    <ligand>
        <name>heme</name>
        <dbReference type="ChEBI" id="CHEBI:30413"/>
        <label>2</label>
    </ligand>
</feature>
<evidence type="ECO:0000256" key="1">
    <source>
        <dbReference type="ARBA" id="ARBA00003196"/>
    </source>
</evidence>
<feature type="binding site" description="axial binding residue" evidence="11">
    <location>
        <position position="152"/>
    </location>
    <ligand>
        <name>heme</name>
        <dbReference type="ChEBI" id="CHEBI:30413"/>
        <label>4</label>
    </ligand>
    <ligandPart>
        <name>Fe</name>
        <dbReference type="ChEBI" id="CHEBI:18248"/>
    </ligandPart>
</feature>
<keyword evidence="12" id="KW-0472">Membrane</keyword>
<evidence type="ECO:0000256" key="11">
    <source>
        <dbReference type="PIRSR" id="PIRSR000017-2"/>
    </source>
</evidence>
<feature type="binding site" description="axial binding residue" evidence="11">
    <location>
        <position position="323"/>
    </location>
    <ligand>
        <name>heme</name>
        <dbReference type="ChEBI" id="CHEBI:30413"/>
        <label>4</label>
    </ligand>
    <ligandPart>
        <name>Fe</name>
        <dbReference type="ChEBI" id="CHEBI:18248"/>
    </ligandPart>
</feature>
<dbReference type="EMBL" id="VUOA01000016">
    <property type="protein sequence ID" value="KAA2238075.1"/>
    <property type="molecule type" value="Genomic_DNA"/>
</dbReference>
<feature type="binding site" description="axial binding residue" evidence="11">
    <location>
        <position position="248"/>
    </location>
    <ligand>
        <name>heme</name>
        <dbReference type="ChEBI" id="CHEBI:30413"/>
        <label>3</label>
    </ligand>
    <ligandPart>
        <name>Fe</name>
        <dbReference type="ChEBI" id="CHEBI:18248"/>
    </ligandPart>
</feature>
<dbReference type="CDD" id="cd09224">
    <property type="entry name" value="CytoC_RC"/>
    <property type="match status" value="1"/>
</dbReference>
<comment type="caution">
    <text evidence="13">The sequence shown here is derived from an EMBL/GenBank/DDBJ whole genome shotgun (WGS) entry which is preliminary data.</text>
</comment>
<keyword evidence="12" id="KW-0812">Transmembrane</keyword>
<dbReference type="GO" id="GO:0005506">
    <property type="term" value="F:iron ion binding"/>
    <property type="evidence" value="ECO:0007669"/>
    <property type="project" value="InterPro"/>
</dbReference>
<feature type="binding site" description="axial binding residue" evidence="11">
    <location>
        <position position="263"/>
    </location>
    <ligand>
        <name>heme</name>
        <dbReference type="ChEBI" id="CHEBI:30413"/>
        <label>3</label>
    </ligand>
    <ligandPart>
        <name>Fe</name>
        <dbReference type="ChEBI" id="CHEBI:18248"/>
    </ligandPart>
</feature>
<evidence type="ECO:0000256" key="8">
    <source>
        <dbReference type="ARBA" id="ARBA00023004"/>
    </source>
</evidence>
<name>A0A5B2VGN3_9HYPH</name>
<keyword evidence="7 9" id="KW-0249">Electron transport</keyword>
<feature type="binding site" description="axial binding residue" evidence="11">
    <location>
        <position position="138"/>
    </location>
    <ligand>
        <name>heme</name>
        <dbReference type="ChEBI" id="CHEBI:30413"/>
        <label>2</label>
    </ligand>
    <ligandPart>
        <name>Fe</name>
        <dbReference type="ChEBI" id="CHEBI:18248"/>
    </ligandPart>
</feature>
<dbReference type="SUPFAM" id="SSF48695">
    <property type="entry name" value="Multiheme cytochromes"/>
    <property type="match status" value="1"/>
</dbReference>
<feature type="binding site" description="covalent" evidence="10">
    <location>
        <position position="163"/>
    </location>
    <ligand>
        <name>heme</name>
        <dbReference type="ChEBI" id="CHEBI:30413"/>
        <label>2</label>
    </ligand>
</feature>
<comment type="function">
    <text evidence="1 9">The reaction center of purple bacteria contains a tightly bound cytochrome molecule which re-reduces the photo oxidized primary electron donor.</text>
</comment>
<dbReference type="GO" id="GO:0019684">
    <property type="term" value="P:photosynthesis, light reaction"/>
    <property type="evidence" value="ECO:0007669"/>
    <property type="project" value="InterPro"/>
</dbReference>
<feature type="binding site" description="covalent" evidence="10">
    <location>
        <position position="262"/>
    </location>
    <ligand>
        <name>heme</name>
        <dbReference type="ChEBI" id="CHEBI:30413"/>
        <label>3</label>
    </ligand>
</feature>
<feature type="binding site" description="axial binding residue" evidence="11">
    <location>
        <position position="101"/>
    </location>
    <ligand>
        <name>heme</name>
        <dbReference type="ChEBI" id="CHEBI:30413"/>
        <label>1</label>
    </ligand>
    <ligandPart>
        <name>Fe</name>
        <dbReference type="ChEBI" id="CHEBI:18248"/>
    </ligandPart>
</feature>
<feature type="binding site" description="covalent" evidence="10">
    <location>
        <position position="114"/>
    </location>
    <ligand>
        <name>heme</name>
        <dbReference type="ChEBI" id="CHEBI:30413"/>
        <label>1</label>
    </ligand>
</feature>
<evidence type="ECO:0000313" key="14">
    <source>
        <dbReference type="Proteomes" id="UP000323142"/>
    </source>
</evidence>
<comment type="PTM">
    <text evidence="9 10">Binds 4 heme groups per subunit.</text>
</comment>
<dbReference type="GO" id="GO:0020037">
    <property type="term" value="F:heme binding"/>
    <property type="evidence" value="ECO:0007669"/>
    <property type="project" value="InterPro"/>
</dbReference>
<proteinExistence type="predicted"/>
<dbReference type="Pfam" id="PF02276">
    <property type="entry name" value="CytoC_RC"/>
    <property type="match status" value="1"/>
</dbReference>
<keyword evidence="4 9" id="KW-0602">Photosynthesis</keyword>